<organism evidence="1 2">
    <name type="scientific">Phytophthora fragariaefolia</name>
    <dbReference type="NCBI Taxonomy" id="1490495"/>
    <lineage>
        <taxon>Eukaryota</taxon>
        <taxon>Sar</taxon>
        <taxon>Stramenopiles</taxon>
        <taxon>Oomycota</taxon>
        <taxon>Peronosporomycetes</taxon>
        <taxon>Peronosporales</taxon>
        <taxon>Peronosporaceae</taxon>
        <taxon>Phytophthora</taxon>
    </lineage>
</organism>
<dbReference type="AlphaFoldDB" id="A0A9W7CZ00"/>
<reference evidence="1" key="1">
    <citation type="submission" date="2023-04" db="EMBL/GenBank/DDBJ databases">
        <title>Phytophthora fragariaefolia NBRC 109709.</title>
        <authorList>
            <person name="Ichikawa N."/>
            <person name="Sato H."/>
            <person name="Tonouchi N."/>
        </authorList>
    </citation>
    <scope>NUCLEOTIDE SEQUENCE</scope>
    <source>
        <strain evidence="1">NBRC 109709</strain>
    </source>
</reference>
<evidence type="ECO:0000313" key="1">
    <source>
        <dbReference type="EMBL" id="GMF46265.1"/>
    </source>
</evidence>
<evidence type="ECO:0000313" key="2">
    <source>
        <dbReference type="Proteomes" id="UP001165121"/>
    </source>
</evidence>
<dbReference type="EMBL" id="BSXT01001957">
    <property type="protein sequence ID" value="GMF46265.1"/>
    <property type="molecule type" value="Genomic_DNA"/>
</dbReference>
<protein>
    <submittedName>
        <fullName evidence="1">Unnamed protein product</fullName>
    </submittedName>
</protein>
<keyword evidence="2" id="KW-1185">Reference proteome</keyword>
<dbReference type="Proteomes" id="UP001165121">
    <property type="component" value="Unassembled WGS sequence"/>
</dbReference>
<sequence>MVTTRPQAAAARAASQDAVQATMQNQQASDAVTAIVGASDDNILATTAPTAIQLVPEAESCLANLAGRFLAQAQALAGENGMLKYQQEGLNQAQQAALVAVQGYAESGLKELANRQLAMVREFQGELAPIRSALQQQITLLQKLQADREIQSALQLHAEGAKQLEQTIRFKFDARFNEMVTHAQQQIDEQLTSRLGPNPSKDVEQLVNKSTTAMEARIGTLLEDRLNELLASKINLRNNDKISKNVDELVHKLIDTSISNLELRLVQSFDLRLKHFLQEMQRQLDSNRPVHETFSEDIQQLVKQETTRLIRQAELRMQKVANAARADMNLQVQRQADALSILREQLQLRRIQSEDDLSNTDALEKKTEDLC</sequence>
<accession>A0A9W7CZ00</accession>
<name>A0A9W7CZ00_9STRA</name>
<comment type="caution">
    <text evidence="1">The sequence shown here is derived from an EMBL/GenBank/DDBJ whole genome shotgun (WGS) entry which is preliminary data.</text>
</comment>
<proteinExistence type="predicted"/>
<gene>
    <name evidence="1" type="ORF">Pfra01_001694300</name>
</gene>